<feature type="coiled-coil region" evidence="3">
    <location>
        <begin position="668"/>
        <end position="695"/>
    </location>
</feature>
<dbReference type="PANTHER" id="PTHR18937">
    <property type="entry name" value="STRUCTURAL MAINTENANCE OF CHROMOSOMES SMC FAMILY MEMBER"/>
    <property type="match status" value="1"/>
</dbReference>
<dbReference type="Gene3D" id="3.40.50.300">
    <property type="entry name" value="P-loop containing nucleotide triphosphate hydrolases"/>
    <property type="match status" value="2"/>
</dbReference>
<dbReference type="InterPro" id="IPR027417">
    <property type="entry name" value="P-loop_NTPase"/>
</dbReference>
<accession>A0AA86RHJ3</accession>
<evidence type="ECO:0000259" key="5">
    <source>
        <dbReference type="Pfam" id="PF06470"/>
    </source>
</evidence>
<feature type="domain" description="RecF/RecN/SMC N-terminal" evidence="4">
    <location>
        <begin position="820"/>
        <end position="1167"/>
    </location>
</feature>
<evidence type="ECO:0000313" key="7">
    <source>
        <dbReference type="EMBL" id="CAL6005676.1"/>
    </source>
</evidence>
<reference evidence="6" key="1">
    <citation type="submission" date="2023-06" db="EMBL/GenBank/DDBJ databases">
        <authorList>
            <person name="Kurt Z."/>
        </authorList>
    </citation>
    <scope>NUCLEOTIDE SEQUENCE</scope>
</reference>
<dbReference type="EMBL" id="CAXDID020000051">
    <property type="protein sequence ID" value="CAL6005676.1"/>
    <property type="molecule type" value="Genomic_DNA"/>
</dbReference>
<dbReference type="GO" id="GO:0005634">
    <property type="term" value="C:nucleus"/>
    <property type="evidence" value="ECO:0007669"/>
    <property type="project" value="UniProtKB-SubCell"/>
</dbReference>
<evidence type="ECO:0000313" key="9">
    <source>
        <dbReference type="Proteomes" id="UP001642409"/>
    </source>
</evidence>
<dbReference type="SUPFAM" id="SSF52540">
    <property type="entry name" value="P-loop containing nucleoside triphosphate hydrolases"/>
    <property type="match status" value="1"/>
</dbReference>
<comment type="caution">
    <text evidence="6">The sequence shown here is derived from an EMBL/GenBank/DDBJ whole genome shotgun (WGS) entry which is preliminary data.</text>
</comment>
<dbReference type="InterPro" id="IPR003395">
    <property type="entry name" value="RecF/RecN/SMC_N"/>
</dbReference>
<gene>
    <name evidence="7" type="ORF">HINF_LOCUS19602</name>
    <name evidence="8" type="ORF">HINF_LOCUS38057</name>
    <name evidence="6" type="ORF">HINF_LOCUS62548</name>
</gene>
<dbReference type="GO" id="GO:0005524">
    <property type="term" value="F:ATP binding"/>
    <property type="evidence" value="ECO:0007669"/>
    <property type="project" value="InterPro"/>
</dbReference>
<evidence type="ECO:0000256" key="1">
    <source>
        <dbReference type="ARBA" id="ARBA00004123"/>
    </source>
</evidence>
<evidence type="ECO:0000313" key="8">
    <source>
        <dbReference type="EMBL" id="CAL6039853.1"/>
    </source>
</evidence>
<dbReference type="CDD" id="cd00267">
    <property type="entry name" value="ABC_ATPase"/>
    <property type="match status" value="1"/>
</dbReference>
<dbReference type="Pfam" id="PF06470">
    <property type="entry name" value="SMC_hinge"/>
    <property type="match status" value="1"/>
</dbReference>
<feature type="coiled-coil region" evidence="3">
    <location>
        <begin position="421"/>
        <end position="462"/>
    </location>
</feature>
<feature type="coiled-coil region" evidence="3">
    <location>
        <begin position="985"/>
        <end position="1012"/>
    </location>
</feature>
<feature type="coiled-coil region" evidence="3">
    <location>
        <begin position="797"/>
        <end position="892"/>
    </location>
</feature>
<comment type="subcellular location">
    <subcellularLocation>
        <location evidence="1">Nucleus</location>
    </subcellularLocation>
</comment>
<evidence type="ECO:0000256" key="2">
    <source>
        <dbReference type="ARBA" id="ARBA00023054"/>
    </source>
</evidence>
<protein>
    <submittedName>
        <fullName evidence="6 7">Chromosome segregation protein SMC</fullName>
    </submittedName>
</protein>
<reference evidence="7 9" key="2">
    <citation type="submission" date="2024-07" db="EMBL/GenBank/DDBJ databases">
        <authorList>
            <person name="Akdeniz Z."/>
        </authorList>
    </citation>
    <scope>NUCLEOTIDE SEQUENCE [LARGE SCALE GENOMIC DNA]</scope>
</reference>
<dbReference type="EMBL" id="CAXDID020000143">
    <property type="protein sequence ID" value="CAL6039853.1"/>
    <property type="molecule type" value="Genomic_DNA"/>
</dbReference>
<dbReference type="GO" id="GO:0005694">
    <property type="term" value="C:chromosome"/>
    <property type="evidence" value="ECO:0007669"/>
    <property type="project" value="InterPro"/>
</dbReference>
<keyword evidence="2 3" id="KW-0175">Coiled coil</keyword>
<feature type="domain" description="RecF/RecN/SMC N-terminal" evidence="4">
    <location>
        <begin position="43"/>
        <end position="136"/>
    </location>
</feature>
<dbReference type="SUPFAM" id="SSF75553">
    <property type="entry name" value="Smc hinge domain"/>
    <property type="match status" value="1"/>
</dbReference>
<organism evidence="6">
    <name type="scientific">Hexamita inflata</name>
    <dbReference type="NCBI Taxonomy" id="28002"/>
    <lineage>
        <taxon>Eukaryota</taxon>
        <taxon>Metamonada</taxon>
        <taxon>Diplomonadida</taxon>
        <taxon>Hexamitidae</taxon>
        <taxon>Hexamitinae</taxon>
        <taxon>Hexamita</taxon>
    </lineage>
</organism>
<dbReference type="GO" id="GO:0051276">
    <property type="term" value="P:chromosome organization"/>
    <property type="evidence" value="ECO:0007669"/>
    <property type="project" value="InterPro"/>
</dbReference>
<dbReference type="Pfam" id="PF02463">
    <property type="entry name" value="SMC_N"/>
    <property type="match status" value="2"/>
</dbReference>
<evidence type="ECO:0000256" key="3">
    <source>
        <dbReference type="SAM" id="Coils"/>
    </source>
</evidence>
<feature type="domain" description="SMC hinge" evidence="5">
    <location>
        <begin position="504"/>
        <end position="619"/>
    </location>
</feature>
<dbReference type="InterPro" id="IPR010935">
    <property type="entry name" value="SMC_hinge"/>
</dbReference>
<feature type="coiled-coil region" evidence="3">
    <location>
        <begin position="186"/>
        <end position="392"/>
    </location>
</feature>
<keyword evidence="9" id="KW-1185">Reference proteome</keyword>
<dbReference type="InterPro" id="IPR036277">
    <property type="entry name" value="SMC_hinge_sf"/>
</dbReference>
<sequence length="1180" mass="136709">MNNLQLEIIYWNLSSALEVAKYFNIQLLTQQTRKSNSTSHNCISHFKSFVNFTVPIKKLHSAILGPNSAGKSNLLDAICFALGLDDTTRNGQLNNRNEAGETFVQIQSKKKVFKRQHQVSTSVYFINGALVQKQEYLDAIAVEFGHGIQRIAQQDTGFNADFVQLCESLCQEKDTIEQYDLAHMRLKESQQQQKQLQSKVNLQKKKLQSYELDEAQNNEFTLAEQELQQAQKDKCNHQIQKNLTDLQTAAQSLESTNQFLTDLKQNHSTVIQEQELLNTNLQNLELQNQELQIELKSQKNKLELELQMKKLQLGSQKIMNEKKINNANDNLQQVLQEIQKQKVEAEKIQTEIEIHQSQKSQVKIPEEYFTLQKKFEAENQELSKEYLMQKQQVHNSKQLFKASEEKLTQCQAEDEQLKKSFNTQEEKVKQTEILIEQKQEKINQITQEISTIKDQINKNQQKSNNILIQLQPIQSKIDSSAEAQRFIKEERRYIDIFQKIRGQGIYGYVKDLYQTQYSQVADFILSSVNYNVVTSDFDVVQNLLTILKQIKVQLQFIPLKSLKFNQTDYNSSMQEMRSICSQFNQTNQGRAQPFMDILKFDPKFQPVFSHFLKNMFFFEGLPQQASHFSQQYKVRVVTEDCLLFGGKGTISVQINSKSNEKQHKEGDVLKLAQEKVQLESKLMQLNEENLALGTKLQLLINQKLSTEQIELSKLQNVIDIQIIELTKLRSLLAEQKKSTQYLKQELERNEAQLATQQSDLKQIKNRIILLQTDSFKTFYEQYNLTPEQVEQVINQQNNHDEKRIQELTFRLKILQNESLQLQQEKTSNFIITIRQNQSQIDNQINILNALINELTQKITTTEAQLQKIKNEKEKLMNQIQIQNQQNGQINAELKSNTQLVNELQSKINSCQHELKQTLEFAFVNSIPLQSDKNTENIHDKIQNFLAEPTGIDIFINKLSLNLSYSDDYEEKIIVLSKKLLNRPPNQVGQAIINKEKEKMNQLEAELKTVKQTTAAQNAHYTKLLKLRGETLNEFLEKIELKLKTYYEQVTSNQGQIFIQINDAVRPFQLDAVNLMLMPAGDQVRDISQVSGGEKALVRICYYLALAEVLDWKILVLDEIDQNLDADKVGQVKELLTHAKQQILVVTHNTHLASGFEQLIGVSRKEEQPSQIWWIVNDTVE</sequence>
<dbReference type="AlphaFoldDB" id="A0AA86RHJ3"/>
<proteinExistence type="predicted"/>
<name>A0AA86RHJ3_9EUKA</name>
<evidence type="ECO:0000313" key="6">
    <source>
        <dbReference type="EMBL" id="CAI9974903.1"/>
    </source>
</evidence>
<evidence type="ECO:0000259" key="4">
    <source>
        <dbReference type="Pfam" id="PF02463"/>
    </source>
</evidence>
<dbReference type="EMBL" id="CATOUU010001155">
    <property type="protein sequence ID" value="CAI9974903.1"/>
    <property type="molecule type" value="Genomic_DNA"/>
</dbReference>
<dbReference type="Proteomes" id="UP001642409">
    <property type="component" value="Unassembled WGS sequence"/>
</dbReference>